<dbReference type="GO" id="GO:0005667">
    <property type="term" value="C:transcription regulator complex"/>
    <property type="evidence" value="ECO:0007669"/>
    <property type="project" value="TreeGrafter"/>
</dbReference>
<dbReference type="AlphaFoldDB" id="A0A835LYE5"/>
<keyword evidence="3" id="KW-0808">Transferase</keyword>
<evidence type="ECO:0000256" key="4">
    <source>
        <dbReference type="ARBA" id="ARBA00023015"/>
    </source>
</evidence>
<dbReference type="OrthoDB" id="899at2759"/>
<evidence type="ECO:0000313" key="9">
    <source>
        <dbReference type="EMBL" id="KAF9607734.1"/>
    </source>
</evidence>
<dbReference type="InterPro" id="IPR013178">
    <property type="entry name" value="Histone_AcTrfase_Rtt109/CBP"/>
</dbReference>
<dbReference type="EC" id="2.3.1.48" evidence="2"/>
<evidence type="ECO:0000256" key="7">
    <source>
        <dbReference type="SAM" id="Phobius"/>
    </source>
</evidence>
<evidence type="ECO:0000256" key="6">
    <source>
        <dbReference type="ARBA" id="ARBA00023242"/>
    </source>
</evidence>
<evidence type="ECO:0000259" key="8">
    <source>
        <dbReference type="PROSITE" id="PS51727"/>
    </source>
</evidence>
<dbReference type="InterPro" id="IPR031162">
    <property type="entry name" value="CBP_P300_HAT"/>
</dbReference>
<dbReference type="Pfam" id="PF08214">
    <property type="entry name" value="HAT_KAT11"/>
    <property type="match status" value="1"/>
</dbReference>
<dbReference type="GO" id="GO:0097367">
    <property type="term" value="F:carbohydrate derivative binding"/>
    <property type="evidence" value="ECO:0007669"/>
    <property type="project" value="InterPro"/>
</dbReference>
<dbReference type="Gene3D" id="3.40.50.10490">
    <property type="entry name" value="Glucose-6-phosphate isomerase like protein, domain 1"/>
    <property type="match status" value="1"/>
</dbReference>
<dbReference type="InterPro" id="IPR001672">
    <property type="entry name" value="G6P_Isomerase"/>
</dbReference>
<evidence type="ECO:0000256" key="5">
    <source>
        <dbReference type="ARBA" id="ARBA00023163"/>
    </source>
</evidence>
<dbReference type="GO" id="GO:0004402">
    <property type="term" value="F:histone acetyltransferase activity"/>
    <property type="evidence" value="ECO:0007669"/>
    <property type="project" value="InterPro"/>
</dbReference>
<proteinExistence type="predicted"/>
<comment type="caution">
    <text evidence="9">The sequence shown here is derived from an EMBL/GenBank/DDBJ whole genome shotgun (WGS) entry which is preliminary data.</text>
</comment>
<feature type="transmembrane region" description="Helical" evidence="7">
    <location>
        <begin position="14"/>
        <end position="33"/>
    </location>
</feature>
<dbReference type="Proteomes" id="UP000631114">
    <property type="component" value="Unassembled WGS sequence"/>
</dbReference>
<sequence>MNEDIISCDEVHDAVVALSIIIAVVVVSAETMLNARTLREWISAVLGPQAVAKHMVAVSINLTKHQRHNIPEDTWQQLLAIRMCEHEDLEGYDPKAGTCNFLLPCRSSYLWMYKPSPQVILLFQKIEGVDVCLFGMYVQEYDSECPDPNKHCIYISYLDLVKYFRPEIQMVNGKALRTFVSHEILTTARSRGFQHAIYGHVLL</sequence>
<dbReference type="PANTHER" id="PTHR13808">
    <property type="entry name" value="CBP/P300-RELATED"/>
    <property type="match status" value="1"/>
</dbReference>
<dbReference type="GO" id="GO:0006094">
    <property type="term" value="P:gluconeogenesis"/>
    <property type="evidence" value="ECO:0007669"/>
    <property type="project" value="InterPro"/>
</dbReference>
<dbReference type="GO" id="GO:0045944">
    <property type="term" value="P:positive regulation of transcription by RNA polymerase II"/>
    <property type="evidence" value="ECO:0007669"/>
    <property type="project" value="TreeGrafter"/>
</dbReference>
<dbReference type="GO" id="GO:0031490">
    <property type="term" value="F:chromatin DNA binding"/>
    <property type="evidence" value="ECO:0007669"/>
    <property type="project" value="TreeGrafter"/>
</dbReference>
<name>A0A835LYE5_9MAGN</name>
<protein>
    <recommendedName>
        <fullName evidence="2">histone acetyltransferase</fullName>
        <ecNumber evidence="2">2.3.1.48</ecNumber>
    </recommendedName>
</protein>
<dbReference type="Pfam" id="PF00342">
    <property type="entry name" value="PGI"/>
    <property type="match status" value="1"/>
</dbReference>
<dbReference type="SUPFAM" id="SSF53697">
    <property type="entry name" value="SIS domain"/>
    <property type="match status" value="1"/>
</dbReference>
<keyword evidence="4" id="KW-0805">Transcription regulation</keyword>
<dbReference type="GO" id="GO:0003713">
    <property type="term" value="F:transcription coactivator activity"/>
    <property type="evidence" value="ECO:0007669"/>
    <property type="project" value="TreeGrafter"/>
</dbReference>
<feature type="domain" description="CBP/p300-type HAT" evidence="8">
    <location>
        <begin position="40"/>
        <end position="203"/>
    </location>
</feature>
<accession>A0A835LYE5</accession>
<dbReference type="EMBL" id="JADFTS010000004">
    <property type="protein sequence ID" value="KAF9607734.1"/>
    <property type="molecule type" value="Genomic_DNA"/>
</dbReference>
<dbReference type="InterPro" id="IPR046348">
    <property type="entry name" value="SIS_dom_sf"/>
</dbReference>
<reference evidence="9 10" key="1">
    <citation type="submission" date="2020-10" db="EMBL/GenBank/DDBJ databases">
        <title>The Coptis chinensis genome and diversification of protoberbering-type alkaloids.</title>
        <authorList>
            <person name="Wang B."/>
            <person name="Shu S."/>
            <person name="Song C."/>
            <person name="Liu Y."/>
        </authorList>
    </citation>
    <scope>NUCLEOTIDE SEQUENCE [LARGE SCALE GENOMIC DNA]</scope>
    <source>
        <strain evidence="9">HL-2020</strain>
        <tissue evidence="9">Leaf</tissue>
    </source>
</reference>
<dbReference type="GO" id="GO:0000123">
    <property type="term" value="C:histone acetyltransferase complex"/>
    <property type="evidence" value="ECO:0007669"/>
    <property type="project" value="TreeGrafter"/>
</dbReference>
<dbReference type="GO" id="GO:0004347">
    <property type="term" value="F:glucose-6-phosphate isomerase activity"/>
    <property type="evidence" value="ECO:0007669"/>
    <property type="project" value="InterPro"/>
</dbReference>
<dbReference type="GO" id="GO:0005634">
    <property type="term" value="C:nucleus"/>
    <property type="evidence" value="ECO:0007669"/>
    <property type="project" value="UniProtKB-SubCell"/>
</dbReference>
<evidence type="ECO:0000256" key="2">
    <source>
        <dbReference type="ARBA" id="ARBA00013184"/>
    </source>
</evidence>
<keyword evidence="6" id="KW-0539">Nucleus</keyword>
<organism evidence="9 10">
    <name type="scientific">Coptis chinensis</name>
    <dbReference type="NCBI Taxonomy" id="261450"/>
    <lineage>
        <taxon>Eukaryota</taxon>
        <taxon>Viridiplantae</taxon>
        <taxon>Streptophyta</taxon>
        <taxon>Embryophyta</taxon>
        <taxon>Tracheophyta</taxon>
        <taxon>Spermatophyta</taxon>
        <taxon>Magnoliopsida</taxon>
        <taxon>Ranunculales</taxon>
        <taxon>Ranunculaceae</taxon>
        <taxon>Coptidoideae</taxon>
        <taxon>Coptis</taxon>
    </lineage>
</organism>
<keyword evidence="7" id="KW-0812">Transmembrane</keyword>
<dbReference type="PROSITE" id="PS51727">
    <property type="entry name" value="CBP_P300_HAT"/>
    <property type="match status" value="1"/>
</dbReference>
<keyword evidence="7" id="KW-0472">Membrane</keyword>
<evidence type="ECO:0000256" key="1">
    <source>
        <dbReference type="ARBA" id="ARBA00004123"/>
    </source>
</evidence>
<keyword evidence="5" id="KW-0804">Transcription</keyword>
<keyword evidence="10" id="KW-1185">Reference proteome</keyword>
<evidence type="ECO:0000313" key="10">
    <source>
        <dbReference type="Proteomes" id="UP000631114"/>
    </source>
</evidence>
<dbReference type="GO" id="GO:0006096">
    <property type="term" value="P:glycolytic process"/>
    <property type="evidence" value="ECO:0007669"/>
    <property type="project" value="InterPro"/>
</dbReference>
<evidence type="ECO:0000256" key="3">
    <source>
        <dbReference type="ARBA" id="ARBA00022679"/>
    </source>
</evidence>
<gene>
    <name evidence="9" type="ORF">IFM89_000081</name>
</gene>
<keyword evidence="7" id="KW-1133">Transmembrane helix</keyword>
<dbReference type="PANTHER" id="PTHR13808:SF53">
    <property type="entry name" value="HISTONE ACETYLTRANSFERASE HAC2"/>
    <property type="match status" value="1"/>
</dbReference>
<comment type="subcellular location">
    <subcellularLocation>
        <location evidence="1">Nucleus</location>
    </subcellularLocation>
</comment>